<dbReference type="RefSeq" id="WP_252591786.1">
    <property type="nucleotide sequence ID" value="NZ_CP099489.1"/>
</dbReference>
<sequence>MIAKGGAGTRGSAVRSRSRWHRTRRAVLAFLCTVAAGVLLWFINVLRFDLFTALVIALTVGAVVTLLTWVMAEESPRLKAAYWFATSREESVRPAALDYRMLRLRRDLRDSTERSDRTDEIHPVIRALAAERLLAHHDIDLDSAPEAAAEVMGPRLTAYVSHRPTGTGRRSKRDIDRALDRIEEL</sequence>
<evidence type="ECO:0000256" key="1">
    <source>
        <dbReference type="SAM" id="Phobius"/>
    </source>
</evidence>
<organism evidence="2 3">
    <name type="scientific">Ornithinimicrobium faecis</name>
    <dbReference type="NCBI Taxonomy" id="2934158"/>
    <lineage>
        <taxon>Bacteria</taxon>
        <taxon>Bacillati</taxon>
        <taxon>Actinomycetota</taxon>
        <taxon>Actinomycetes</taxon>
        <taxon>Micrococcales</taxon>
        <taxon>Ornithinimicrobiaceae</taxon>
        <taxon>Ornithinimicrobium</taxon>
    </lineage>
</organism>
<protein>
    <submittedName>
        <fullName evidence="2">Uncharacterized protein</fullName>
    </submittedName>
</protein>
<evidence type="ECO:0000313" key="3">
    <source>
        <dbReference type="Proteomes" id="UP001056455"/>
    </source>
</evidence>
<gene>
    <name evidence="2" type="ORF">NF556_15090</name>
</gene>
<keyword evidence="3" id="KW-1185">Reference proteome</keyword>
<proteinExistence type="predicted"/>
<keyword evidence="1" id="KW-1133">Transmembrane helix</keyword>
<name>A0ABY4YRZ5_9MICO</name>
<keyword evidence="1" id="KW-0812">Transmembrane</keyword>
<feature type="transmembrane region" description="Helical" evidence="1">
    <location>
        <begin position="26"/>
        <end position="44"/>
    </location>
</feature>
<dbReference type="EMBL" id="CP099489">
    <property type="protein sequence ID" value="USQ78942.1"/>
    <property type="molecule type" value="Genomic_DNA"/>
</dbReference>
<feature type="transmembrane region" description="Helical" evidence="1">
    <location>
        <begin position="50"/>
        <end position="72"/>
    </location>
</feature>
<evidence type="ECO:0000313" key="2">
    <source>
        <dbReference type="EMBL" id="USQ78942.1"/>
    </source>
</evidence>
<dbReference type="Proteomes" id="UP001056455">
    <property type="component" value="Chromosome"/>
</dbReference>
<accession>A0ABY4YRZ5</accession>
<reference evidence="2" key="1">
    <citation type="submission" date="2022-06" db="EMBL/GenBank/DDBJ databases">
        <title>Ornithinimicrobium HY1793.</title>
        <authorList>
            <person name="Huang Y."/>
        </authorList>
    </citation>
    <scope>NUCLEOTIDE SEQUENCE</scope>
    <source>
        <strain evidence="2">HY1793</strain>
    </source>
</reference>
<keyword evidence="1" id="KW-0472">Membrane</keyword>